<dbReference type="PANTHER" id="PTHR24408:SF58">
    <property type="entry name" value="TRANSCRIPTION FACTOR (TFIIIA), PUTATIVE (AFU_ORTHOLOGUE AFUA_1G05150)-RELATED"/>
    <property type="match status" value="1"/>
</dbReference>
<comment type="subcellular location">
    <subcellularLocation>
        <location evidence="2">Cytoplasmic vesicle</location>
        <location evidence="2">COPI-coated vesicle membrane</location>
        <topology evidence="2">Multi-pass membrane protein</topology>
    </subcellularLocation>
    <subcellularLocation>
        <location evidence="3 24">Endoplasmic reticulum membrane</location>
        <topology evidence="3 24">Multi-pass membrane protein</topology>
    </subcellularLocation>
    <subcellularLocation>
        <location evidence="4">Golgi apparatus membrane</location>
        <topology evidence="4">Multi-pass membrane protein</topology>
    </subcellularLocation>
    <subcellularLocation>
        <location evidence="1">Nucleus</location>
    </subcellularLocation>
</comment>
<evidence type="ECO:0000256" key="7">
    <source>
        <dbReference type="ARBA" id="ARBA00022692"/>
    </source>
</evidence>
<dbReference type="Pfam" id="PF00810">
    <property type="entry name" value="ER_lumen_recept"/>
    <property type="match status" value="1"/>
</dbReference>
<dbReference type="FunFam" id="3.30.160.60:FF:000064">
    <property type="entry name" value="Early growth response protein 3"/>
    <property type="match status" value="1"/>
</dbReference>
<evidence type="ECO:0000256" key="25">
    <source>
        <dbReference type="SAM" id="MobiDB-lite"/>
    </source>
</evidence>
<feature type="domain" description="C2H2-type" evidence="26">
    <location>
        <begin position="970"/>
        <end position="1000"/>
    </location>
</feature>
<evidence type="ECO:0000313" key="28">
    <source>
        <dbReference type="Proteomes" id="UP000503349"/>
    </source>
</evidence>
<name>A0A6G1QR51_CHAAH</name>
<evidence type="ECO:0000256" key="4">
    <source>
        <dbReference type="ARBA" id="ARBA00004653"/>
    </source>
</evidence>
<keyword evidence="15 24" id="KW-1133">Transmembrane helix</keyword>
<feature type="domain" description="C2H2-type" evidence="26">
    <location>
        <begin position="943"/>
        <end position="969"/>
    </location>
</feature>
<keyword evidence="13" id="KW-0931">ER-Golgi transport</keyword>
<dbReference type="GO" id="GO:0016192">
    <property type="term" value="P:vesicle-mediated transport"/>
    <property type="evidence" value="ECO:0007669"/>
    <property type="project" value="UniProtKB-KW"/>
</dbReference>
<dbReference type="EMBL" id="CM015731">
    <property type="protein sequence ID" value="KAF3704773.1"/>
    <property type="molecule type" value="Genomic_DNA"/>
</dbReference>
<evidence type="ECO:0000256" key="2">
    <source>
        <dbReference type="ARBA" id="ARBA00004129"/>
    </source>
</evidence>
<dbReference type="Pfam" id="PF14973">
    <property type="entry name" value="TINF2_N"/>
    <property type="match status" value="1"/>
</dbReference>
<dbReference type="InterPro" id="IPR036236">
    <property type="entry name" value="Znf_C2H2_sf"/>
</dbReference>
<dbReference type="GO" id="GO:0043565">
    <property type="term" value="F:sequence-specific DNA binding"/>
    <property type="evidence" value="ECO:0007669"/>
    <property type="project" value="TreeGrafter"/>
</dbReference>
<protein>
    <recommendedName>
        <fullName evidence="24">ER lumen protein-retaining receptor</fullName>
    </recommendedName>
</protein>
<gene>
    <name evidence="27" type="ORF">EXN66_Car020463</name>
</gene>
<keyword evidence="10 23" id="KW-0863">Zinc-finger</keyword>
<dbReference type="PROSITE" id="PS00028">
    <property type="entry name" value="ZINC_FINGER_C2H2_1"/>
    <property type="match status" value="10"/>
</dbReference>
<evidence type="ECO:0000256" key="15">
    <source>
        <dbReference type="ARBA" id="ARBA00022989"/>
    </source>
</evidence>
<comment type="caution">
    <text evidence="24">Lacks conserved residue(s) required for the propagation of feature annotation.</text>
</comment>
<dbReference type="Proteomes" id="UP000503349">
    <property type="component" value="Chromosome 20"/>
</dbReference>
<keyword evidence="9" id="KW-0677">Repeat</keyword>
<evidence type="ECO:0000256" key="23">
    <source>
        <dbReference type="PROSITE-ProRule" id="PRU00042"/>
    </source>
</evidence>
<evidence type="ECO:0000256" key="8">
    <source>
        <dbReference type="ARBA" id="ARBA00022723"/>
    </source>
</evidence>
<keyword evidence="16" id="KW-0805">Transcription regulation</keyword>
<feature type="region of interest" description="Disordered" evidence="25">
    <location>
        <begin position="551"/>
        <end position="571"/>
    </location>
</feature>
<evidence type="ECO:0000256" key="6">
    <source>
        <dbReference type="ARBA" id="ARBA00022448"/>
    </source>
</evidence>
<keyword evidence="18 24" id="KW-0472">Membrane</keyword>
<dbReference type="FunFam" id="3.30.160.60:FF:001155">
    <property type="entry name" value="Zinc finger 30C"/>
    <property type="match status" value="1"/>
</dbReference>
<dbReference type="PANTHER" id="PTHR24408">
    <property type="entry name" value="ZINC FINGER PROTEIN"/>
    <property type="match status" value="1"/>
</dbReference>
<keyword evidence="21" id="KW-0539">Nucleus</keyword>
<keyword evidence="7 24" id="KW-0812">Transmembrane</keyword>
<feature type="domain" description="C2H2-type" evidence="26">
    <location>
        <begin position="825"/>
        <end position="852"/>
    </location>
</feature>
<feature type="transmembrane region" description="Helical" evidence="24">
    <location>
        <begin position="94"/>
        <end position="113"/>
    </location>
</feature>
<evidence type="ECO:0000256" key="20">
    <source>
        <dbReference type="ARBA" id="ARBA00023170"/>
    </source>
</evidence>
<keyword evidence="11 24" id="KW-0256">Endoplasmic reticulum</keyword>
<dbReference type="GO" id="GO:0005789">
    <property type="term" value="C:endoplasmic reticulum membrane"/>
    <property type="evidence" value="ECO:0007669"/>
    <property type="project" value="UniProtKB-SubCell"/>
</dbReference>
<evidence type="ECO:0000256" key="5">
    <source>
        <dbReference type="ARBA" id="ARBA00010120"/>
    </source>
</evidence>
<keyword evidence="28" id="KW-1185">Reference proteome</keyword>
<feature type="domain" description="C2H2-type" evidence="26">
    <location>
        <begin position="853"/>
        <end position="880"/>
    </location>
</feature>
<accession>A0A6G1QR51</accession>
<feature type="domain" description="C2H2-type" evidence="26">
    <location>
        <begin position="913"/>
        <end position="941"/>
    </location>
</feature>
<comment type="similarity">
    <text evidence="5 24">Belongs to the ERD2 family.</text>
</comment>
<reference evidence="28" key="2">
    <citation type="submission" date="2019-02" db="EMBL/GenBank/DDBJ databases">
        <title>Opniocepnalus argus Var Kimnra genome.</title>
        <authorList>
            <person name="Zhou C."/>
            <person name="Xiao S."/>
        </authorList>
    </citation>
    <scope>NUCLEOTIDE SEQUENCE [LARGE SCALE GENOMIC DNA]</scope>
</reference>
<dbReference type="GO" id="GO:0008270">
    <property type="term" value="F:zinc ion binding"/>
    <property type="evidence" value="ECO:0007669"/>
    <property type="project" value="UniProtKB-KW"/>
</dbReference>
<evidence type="ECO:0000256" key="13">
    <source>
        <dbReference type="ARBA" id="ARBA00022892"/>
    </source>
</evidence>
<feature type="transmembrane region" description="Helical" evidence="24">
    <location>
        <begin position="151"/>
        <end position="172"/>
    </location>
</feature>
<feature type="domain" description="C2H2-type" evidence="26">
    <location>
        <begin position="796"/>
        <end position="824"/>
    </location>
</feature>
<dbReference type="InterPro" id="IPR013087">
    <property type="entry name" value="Znf_C2H2_type"/>
</dbReference>
<feature type="transmembrane region" description="Helical" evidence="24">
    <location>
        <begin position="119"/>
        <end position="139"/>
    </location>
</feature>
<evidence type="ECO:0000256" key="12">
    <source>
        <dbReference type="ARBA" id="ARBA00022833"/>
    </source>
</evidence>
<dbReference type="SMART" id="SM00355">
    <property type="entry name" value="ZnF_C2H2"/>
    <property type="match status" value="13"/>
</dbReference>
<reference evidence="27 28" key="1">
    <citation type="submission" date="2019-02" db="EMBL/GenBank/DDBJ databases">
        <title>Opniocepnalus argus genome.</title>
        <authorList>
            <person name="Zhou C."/>
            <person name="Xiao S."/>
        </authorList>
    </citation>
    <scope>NUCLEOTIDE SEQUENCE [LARGE SCALE GENOMIC DNA]</scope>
    <source>
        <strain evidence="27">OARG1902GOOAL</strain>
        <tissue evidence="27">Muscle</tissue>
    </source>
</reference>
<dbReference type="GO" id="GO:0015031">
    <property type="term" value="P:protein transport"/>
    <property type="evidence" value="ECO:0007669"/>
    <property type="project" value="UniProtKB-KW"/>
</dbReference>
<feature type="domain" description="C2H2-type" evidence="26">
    <location>
        <begin position="1029"/>
        <end position="1053"/>
    </location>
</feature>
<evidence type="ECO:0000256" key="11">
    <source>
        <dbReference type="ARBA" id="ARBA00022824"/>
    </source>
</evidence>
<keyword evidence="12" id="KW-0862">Zinc</keyword>
<feature type="domain" description="C2H2-type" evidence="26">
    <location>
        <begin position="881"/>
        <end position="909"/>
    </location>
</feature>
<dbReference type="PROSITE" id="PS00952">
    <property type="entry name" value="ER_LUMEN_RECEPTOR_2"/>
    <property type="match status" value="1"/>
</dbReference>
<evidence type="ECO:0000256" key="9">
    <source>
        <dbReference type="ARBA" id="ARBA00022737"/>
    </source>
</evidence>
<feature type="compositionally biased region" description="Polar residues" evidence="25">
    <location>
        <begin position="487"/>
        <end position="497"/>
    </location>
</feature>
<proteinExistence type="inferred from homology"/>
<evidence type="ECO:0000256" key="22">
    <source>
        <dbReference type="ARBA" id="ARBA00023329"/>
    </source>
</evidence>
<dbReference type="GO" id="GO:0000139">
    <property type="term" value="C:Golgi membrane"/>
    <property type="evidence" value="ECO:0007669"/>
    <property type="project" value="UniProtKB-SubCell"/>
</dbReference>
<feature type="transmembrane region" description="Helical" evidence="24">
    <location>
        <begin position="65"/>
        <end position="82"/>
    </location>
</feature>
<keyword evidence="17" id="KW-0238">DNA-binding</keyword>
<feature type="transmembrane region" description="Helical" evidence="24">
    <location>
        <begin position="178"/>
        <end position="199"/>
    </location>
</feature>
<evidence type="ECO:0000256" key="18">
    <source>
        <dbReference type="ARBA" id="ARBA00023136"/>
    </source>
</evidence>
<feature type="domain" description="C2H2-type" evidence="26">
    <location>
        <begin position="1001"/>
        <end position="1028"/>
    </location>
</feature>
<evidence type="ECO:0000256" key="3">
    <source>
        <dbReference type="ARBA" id="ARBA00004477"/>
    </source>
</evidence>
<keyword evidence="6 24" id="KW-0813">Transport</keyword>
<keyword evidence="20 24" id="KW-0675">Receptor</keyword>
<evidence type="ECO:0000313" key="27">
    <source>
        <dbReference type="EMBL" id="KAF3704773.1"/>
    </source>
</evidence>
<keyword evidence="8" id="KW-0479">Metal-binding</keyword>
<dbReference type="Gene3D" id="3.30.160.60">
    <property type="entry name" value="Classic Zinc Finger"/>
    <property type="match status" value="10"/>
</dbReference>
<dbReference type="FunFam" id="3.30.160.60:FF:000446">
    <property type="entry name" value="Zinc finger protein"/>
    <property type="match status" value="1"/>
</dbReference>
<organism evidence="27 28">
    <name type="scientific">Channa argus</name>
    <name type="common">Northern snakehead</name>
    <name type="synonym">Ophicephalus argus</name>
    <dbReference type="NCBI Taxonomy" id="215402"/>
    <lineage>
        <taxon>Eukaryota</taxon>
        <taxon>Metazoa</taxon>
        <taxon>Chordata</taxon>
        <taxon>Craniata</taxon>
        <taxon>Vertebrata</taxon>
        <taxon>Euteleostomi</taxon>
        <taxon>Actinopterygii</taxon>
        <taxon>Neopterygii</taxon>
        <taxon>Teleostei</taxon>
        <taxon>Neoteleostei</taxon>
        <taxon>Acanthomorphata</taxon>
        <taxon>Anabantaria</taxon>
        <taxon>Anabantiformes</taxon>
        <taxon>Channoidei</taxon>
        <taxon>Channidae</taxon>
        <taxon>Channa</taxon>
    </lineage>
</organism>
<dbReference type="GO" id="GO:0005634">
    <property type="term" value="C:nucleus"/>
    <property type="evidence" value="ECO:0007669"/>
    <property type="project" value="UniProtKB-SubCell"/>
</dbReference>
<keyword evidence="22" id="KW-0968">Cytoplasmic vesicle</keyword>
<evidence type="ECO:0000256" key="10">
    <source>
        <dbReference type="ARBA" id="ARBA00022771"/>
    </source>
</evidence>
<evidence type="ECO:0000256" key="17">
    <source>
        <dbReference type="ARBA" id="ARBA00023125"/>
    </source>
</evidence>
<dbReference type="Pfam" id="PF00096">
    <property type="entry name" value="zf-C2H2"/>
    <property type="match status" value="5"/>
</dbReference>
<sequence length="1057" mass="121791">MNIFRLTGDLSHLAAIIILLLKIWKTRSCAGISGKSQVLFAFVFTTRYLDLLTSFISLYNTTMKVIYIGCAYATVYLIYIKFKATYDGNHDTFRVEFLVVPVGGLAFLVNHDFSPLEILWTFSIYLESVAILPQLFMISKTGEAETITTHYLFFLGLYRALYLINWIWRFYFEGFFDMIAIVAGVVQTILYCDFFYLYVTKDTHLPLSALRLLVPPIRLMSAAAWQTVQQKVVADYGVLADFASVVTDFVPELITQRQRAQLILGLRARLILDLCECDATANFDIVQPHLERIQTLIEKWVTEDDATTMPNSEFVDLIYSMLKDPDKREHFFQVASMLSEVSSILVDSMENVSQCEDLKTLLQYRKDLGHLDCNGKLRMSVSVKLSVSVELLSHKHCNFELREAPYSSLDGVCIISALKCSSVEATETPKTLIQDNILDYAVSCTPDFLPHTVEISTDADHQKSEMETEKDNWTPVSNGPAMLLGDNSRSNDNTGHSQSREEYAPHLLKKCHVQLERLKIPLCSQFRPERKNRGRRMKKILLKEKRGLGEETFDAHKKPKSPDWAPLEVSDSEDSSSFQHLSYMAPVSNCSEEDSWSYYSEENSRRKTTSSSPSLADSWSYYSDDASSIVDPVSSFAEDDSLSGCSNKDHRFIDPINVSASSIPAVKATAPKRVRKVLCFICKEQVTTVLRKHMRTHFPTGDYACPQCNRRFKLMASLKIHMQRTCYEYNQQQVDPEKPDELNNLYKCDKCQKAFRYKVSLDKHKVTHNVLYCNVCRKVLRDAEMLARHKVSHTRFQCTRCEESFTHFLPLQCHFVNIHEISRPFKCNQCLKIVPKLRTLIQHEWTHTGHLPFQCAQCNFRFRSDAELIHHQRVHTKEKPYLCSECGKTFAQTSNLSRHYKLIHGEFRNMRRYACSQCDKSFKERGALIKHQRSKHLNELFRHPCPYCGKMVSMNTLARHKLMHTGERPFKCTVAECDKFFRSTSEVKRHVLYHHSTDRPYKCGVCEKAFVKMCYLTAHAKTHSGVKPFVCHICGKAFPKLYSMQRHKNLVHTFVPH</sequence>
<keyword evidence="19" id="KW-0804">Transcription</keyword>
<dbReference type="AlphaFoldDB" id="A0A6G1QR51"/>
<evidence type="ECO:0000256" key="16">
    <source>
        <dbReference type="ARBA" id="ARBA00023015"/>
    </source>
</evidence>
<dbReference type="InterPro" id="IPR000133">
    <property type="entry name" value="ER_ret_rcpt"/>
</dbReference>
<dbReference type="PRINTS" id="PR00660">
    <property type="entry name" value="ERLUMENR"/>
</dbReference>
<dbReference type="GO" id="GO:0006621">
    <property type="term" value="P:protein retention in ER lumen"/>
    <property type="evidence" value="ECO:0007669"/>
    <property type="project" value="InterPro"/>
</dbReference>
<evidence type="ECO:0000256" key="1">
    <source>
        <dbReference type="ARBA" id="ARBA00004123"/>
    </source>
</evidence>
<feature type="region of interest" description="Disordered" evidence="25">
    <location>
        <begin position="457"/>
        <end position="501"/>
    </location>
</feature>
<keyword evidence="14 24" id="KW-0653">Protein transport</keyword>
<feature type="compositionally biased region" description="Basic and acidic residues" evidence="25">
    <location>
        <begin position="458"/>
        <end position="472"/>
    </location>
</feature>
<evidence type="ECO:0000256" key="21">
    <source>
        <dbReference type="ARBA" id="ARBA00023242"/>
    </source>
</evidence>
<evidence type="ECO:0000256" key="19">
    <source>
        <dbReference type="ARBA" id="ARBA00023163"/>
    </source>
</evidence>
<dbReference type="InterPro" id="IPR029400">
    <property type="entry name" value="TINF2_N"/>
</dbReference>
<dbReference type="PROSITE" id="PS50157">
    <property type="entry name" value="ZINC_FINGER_C2H2_2"/>
    <property type="match status" value="11"/>
</dbReference>
<feature type="domain" description="C2H2-type" evidence="26">
    <location>
        <begin position="746"/>
        <end position="768"/>
    </location>
</feature>
<dbReference type="CDD" id="cd11657">
    <property type="entry name" value="TIN2_N"/>
    <property type="match status" value="1"/>
</dbReference>
<evidence type="ECO:0000256" key="14">
    <source>
        <dbReference type="ARBA" id="ARBA00022927"/>
    </source>
</evidence>
<evidence type="ECO:0000256" key="24">
    <source>
        <dbReference type="RuleBase" id="RU000634"/>
    </source>
</evidence>
<evidence type="ECO:0000259" key="26">
    <source>
        <dbReference type="PROSITE" id="PS50157"/>
    </source>
</evidence>
<dbReference type="SUPFAM" id="SSF57667">
    <property type="entry name" value="beta-beta-alpha zinc fingers"/>
    <property type="match status" value="7"/>
</dbReference>
<feature type="domain" description="C2H2-type" evidence="26">
    <location>
        <begin position="703"/>
        <end position="733"/>
    </location>
</feature>
<dbReference type="GO" id="GO:0000981">
    <property type="term" value="F:DNA-binding transcription factor activity, RNA polymerase II-specific"/>
    <property type="evidence" value="ECO:0007669"/>
    <property type="project" value="TreeGrafter"/>
</dbReference>
<dbReference type="GO" id="GO:0030663">
    <property type="term" value="C:COPI-coated vesicle membrane"/>
    <property type="evidence" value="ECO:0007669"/>
    <property type="project" value="UniProtKB-SubCell"/>
</dbReference>
<dbReference type="GO" id="GO:0046923">
    <property type="term" value="F:ER retention sequence binding"/>
    <property type="evidence" value="ECO:0007669"/>
    <property type="project" value="InterPro"/>
</dbReference>